<dbReference type="GO" id="GO:0005634">
    <property type="term" value="C:nucleus"/>
    <property type="evidence" value="ECO:0007669"/>
    <property type="project" value="TreeGrafter"/>
</dbReference>
<sequence length="365" mass="39309">MAQNQAQLKQLQQMLGLVPGTGSKQVIKDAVFVCIDCEAFEHVQQMITEIGVAVLDTRDVADLDGDDNEEAWFAKMKYAHYRPVEYAHLRNKSFIKGCPEYFNFGSTTWVNLVDVKHVLKRAFRDPSQLQQAGDFSAPLADANRNVVYVAHGAKGDTAYMTQVGFTLAVDAAVSRTIDTQVLAAGSKRQAVGLRRLLLSLGQEPANLHNAGNDAAYTLQAFVLMALKDLAVPGSVPADLAKFRGKLPPSKQIPTVAPQLWAGTATRPDDSEPSSAQAVRDGPSKQIPTVAPQLWAGTATRPDDSEPSSVQAVRDGPPAGDKAERRRRKRVARAAHKVIGPAEDAYASQQPLPSVDRPGGGAAPQK</sequence>
<dbReference type="InterPro" id="IPR036397">
    <property type="entry name" value="RNaseH_sf"/>
</dbReference>
<comment type="caution">
    <text evidence="3">The sequence shown here is derived from an EMBL/GenBank/DDBJ whole genome shotgun (WGS) entry which is preliminary data.</text>
</comment>
<protein>
    <recommendedName>
        <fullName evidence="2">Gfd2/YDR514C-like C-terminal domain-containing protein</fullName>
    </recommendedName>
</protein>
<organism evidence="3 4">
    <name type="scientific">Oleoguttula mirabilis</name>
    <dbReference type="NCBI Taxonomy" id="1507867"/>
    <lineage>
        <taxon>Eukaryota</taxon>
        <taxon>Fungi</taxon>
        <taxon>Dikarya</taxon>
        <taxon>Ascomycota</taxon>
        <taxon>Pezizomycotina</taxon>
        <taxon>Dothideomycetes</taxon>
        <taxon>Dothideomycetidae</taxon>
        <taxon>Mycosphaerellales</taxon>
        <taxon>Teratosphaeriaceae</taxon>
        <taxon>Oleoguttula</taxon>
    </lineage>
</organism>
<dbReference type="InterPro" id="IPR048519">
    <property type="entry name" value="Gfd2/YDR514C-like_C"/>
</dbReference>
<dbReference type="EMBL" id="JAVFHQ010000004">
    <property type="protein sequence ID" value="KAK4549344.1"/>
    <property type="molecule type" value="Genomic_DNA"/>
</dbReference>
<proteinExistence type="predicted"/>
<name>A0AAV9JVK9_9PEZI</name>
<dbReference type="GO" id="GO:0003676">
    <property type="term" value="F:nucleic acid binding"/>
    <property type="evidence" value="ECO:0007669"/>
    <property type="project" value="InterPro"/>
</dbReference>
<dbReference type="Pfam" id="PF21762">
    <property type="entry name" value="DEDDh_C"/>
    <property type="match status" value="1"/>
</dbReference>
<evidence type="ECO:0000313" key="3">
    <source>
        <dbReference type="EMBL" id="KAK4549344.1"/>
    </source>
</evidence>
<evidence type="ECO:0000259" key="2">
    <source>
        <dbReference type="Pfam" id="PF21762"/>
    </source>
</evidence>
<gene>
    <name evidence="3" type="ORF">LTR36_006341</name>
</gene>
<dbReference type="PANTHER" id="PTHR28083">
    <property type="entry name" value="GOOD FOR FULL DBP5 ACTIVITY PROTEIN 2"/>
    <property type="match status" value="1"/>
</dbReference>
<dbReference type="Gene3D" id="3.30.420.10">
    <property type="entry name" value="Ribonuclease H-like superfamily/Ribonuclease H"/>
    <property type="match status" value="1"/>
</dbReference>
<evidence type="ECO:0000256" key="1">
    <source>
        <dbReference type="SAM" id="MobiDB-lite"/>
    </source>
</evidence>
<dbReference type="AlphaFoldDB" id="A0AAV9JVK9"/>
<keyword evidence="4" id="KW-1185">Reference proteome</keyword>
<feature type="region of interest" description="Disordered" evidence="1">
    <location>
        <begin position="262"/>
        <end position="365"/>
    </location>
</feature>
<feature type="domain" description="Gfd2/YDR514C-like C-terminal" evidence="2">
    <location>
        <begin position="31"/>
        <end position="224"/>
    </location>
</feature>
<feature type="compositionally biased region" description="Basic residues" evidence="1">
    <location>
        <begin position="324"/>
        <end position="335"/>
    </location>
</feature>
<evidence type="ECO:0000313" key="4">
    <source>
        <dbReference type="Proteomes" id="UP001324427"/>
    </source>
</evidence>
<dbReference type="Proteomes" id="UP001324427">
    <property type="component" value="Unassembled WGS sequence"/>
</dbReference>
<dbReference type="SUPFAM" id="SSF53098">
    <property type="entry name" value="Ribonuclease H-like"/>
    <property type="match status" value="1"/>
</dbReference>
<accession>A0AAV9JVK9</accession>
<dbReference type="InterPro" id="IPR012337">
    <property type="entry name" value="RNaseH-like_sf"/>
</dbReference>
<dbReference type="PANTHER" id="PTHR28083:SF1">
    <property type="entry name" value="GOOD FOR FULL DBP5 ACTIVITY PROTEIN 2"/>
    <property type="match status" value="1"/>
</dbReference>
<dbReference type="InterPro" id="IPR040151">
    <property type="entry name" value="Gfd2/YDR514C-like"/>
</dbReference>
<reference evidence="3 4" key="1">
    <citation type="submission" date="2021-11" db="EMBL/GenBank/DDBJ databases">
        <title>Black yeast isolated from Biological Soil Crust.</title>
        <authorList>
            <person name="Kurbessoian T."/>
        </authorList>
    </citation>
    <scope>NUCLEOTIDE SEQUENCE [LARGE SCALE GENOMIC DNA]</scope>
    <source>
        <strain evidence="3 4">CCFEE 5522</strain>
    </source>
</reference>